<dbReference type="Proteomes" id="UP000638648">
    <property type="component" value="Unassembled WGS sequence"/>
</dbReference>
<dbReference type="AlphaFoldDB" id="A0A927R9W0"/>
<proteinExistence type="predicted"/>
<reference evidence="1" key="1">
    <citation type="submission" date="2020-10" db="EMBL/GenBank/DDBJ databases">
        <title>Sequencing the genomes of 1000 actinobacteria strains.</title>
        <authorList>
            <person name="Klenk H.-P."/>
        </authorList>
    </citation>
    <scope>NUCLEOTIDE SEQUENCE</scope>
    <source>
        <strain evidence="1">DSM 45354</strain>
    </source>
</reference>
<dbReference type="InterPro" id="IPR024072">
    <property type="entry name" value="DHFR-like_dom_sf"/>
</dbReference>
<evidence type="ECO:0000313" key="1">
    <source>
        <dbReference type="EMBL" id="MBE1604380.1"/>
    </source>
</evidence>
<gene>
    <name evidence="1" type="ORF">HEB94_001228</name>
</gene>
<protein>
    <submittedName>
        <fullName evidence="1">Dihydrofolate reductase</fullName>
    </submittedName>
</protein>
<name>A0A927R9W0_9ACTN</name>
<keyword evidence="2" id="KW-1185">Reference proteome</keyword>
<dbReference type="Gene3D" id="3.40.430.10">
    <property type="entry name" value="Dihydrofolate Reductase, subunit A"/>
    <property type="match status" value="1"/>
</dbReference>
<evidence type="ECO:0000313" key="2">
    <source>
        <dbReference type="Proteomes" id="UP000638648"/>
    </source>
</evidence>
<organism evidence="1 2">
    <name type="scientific">Actinopolymorpha pittospori</name>
    <dbReference type="NCBI Taxonomy" id="648752"/>
    <lineage>
        <taxon>Bacteria</taxon>
        <taxon>Bacillati</taxon>
        <taxon>Actinomycetota</taxon>
        <taxon>Actinomycetes</taxon>
        <taxon>Propionibacteriales</taxon>
        <taxon>Actinopolymorphaceae</taxon>
        <taxon>Actinopolymorpha</taxon>
    </lineage>
</organism>
<sequence>MGKIVVSQNVSLDGVIQDPTGDDGLGRGSWFSCIGDKDREEWAKVEFEEALGAEALLLGRRSYAWFVARGWASRSGGWADRLRSLPKYVVSSSALEGPNWGNSTVLKGDVVEEVSNLRHQVNGDIVVYGSGRLVHTR</sequence>
<dbReference type="RefSeq" id="WP_202897939.1">
    <property type="nucleotide sequence ID" value="NZ_BAABJL010000270.1"/>
</dbReference>
<comment type="caution">
    <text evidence="1">The sequence shown here is derived from an EMBL/GenBank/DDBJ whole genome shotgun (WGS) entry which is preliminary data.</text>
</comment>
<accession>A0A927R9W0</accession>
<dbReference type="EMBL" id="JADBEM010000001">
    <property type="protein sequence ID" value="MBE1604380.1"/>
    <property type="molecule type" value="Genomic_DNA"/>
</dbReference>
<dbReference type="SUPFAM" id="SSF53597">
    <property type="entry name" value="Dihydrofolate reductase-like"/>
    <property type="match status" value="1"/>
</dbReference>